<keyword evidence="6" id="KW-0805">Transcription regulation</keyword>
<dbReference type="SMART" id="SM00355">
    <property type="entry name" value="ZnF_C2H2"/>
    <property type="match status" value="4"/>
</dbReference>
<keyword evidence="7" id="KW-0238">DNA-binding</keyword>
<dbReference type="PANTHER" id="PTHR10039:SF14">
    <property type="entry name" value="NACHT DOMAIN-CONTAINING PROTEIN"/>
    <property type="match status" value="1"/>
</dbReference>
<dbReference type="GO" id="GO:0008270">
    <property type="term" value="F:zinc ion binding"/>
    <property type="evidence" value="ECO:0007669"/>
    <property type="project" value="UniProtKB-KW"/>
</dbReference>
<keyword evidence="4 10" id="KW-0863">Zinc-finger</keyword>
<organism evidence="14 15">
    <name type="scientific">Botryosphaeria dothidea</name>
    <dbReference type="NCBI Taxonomy" id="55169"/>
    <lineage>
        <taxon>Eukaryota</taxon>
        <taxon>Fungi</taxon>
        <taxon>Dikarya</taxon>
        <taxon>Ascomycota</taxon>
        <taxon>Pezizomycotina</taxon>
        <taxon>Dothideomycetes</taxon>
        <taxon>Dothideomycetes incertae sedis</taxon>
        <taxon>Botryosphaeriales</taxon>
        <taxon>Botryosphaeriaceae</taxon>
        <taxon>Botryosphaeria</taxon>
    </lineage>
</organism>
<dbReference type="GO" id="GO:0005634">
    <property type="term" value="C:nucleus"/>
    <property type="evidence" value="ECO:0007669"/>
    <property type="project" value="UniProtKB-SubCell"/>
</dbReference>
<dbReference type="InterPro" id="IPR056125">
    <property type="entry name" value="DUF7708"/>
</dbReference>
<evidence type="ECO:0000256" key="6">
    <source>
        <dbReference type="ARBA" id="ARBA00023015"/>
    </source>
</evidence>
<dbReference type="Gene3D" id="3.30.160.60">
    <property type="entry name" value="Classic Zinc Finger"/>
    <property type="match status" value="3"/>
</dbReference>
<keyword evidence="3" id="KW-0677">Repeat</keyword>
<feature type="region of interest" description="Disordered" evidence="11">
    <location>
        <begin position="869"/>
        <end position="889"/>
    </location>
</feature>
<dbReference type="EMBL" id="WWBZ02000082">
    <property type="protein sequence ID" value="KAF4300774.1"/>
    <property type="molecule type" value="Genomic_DNA"/>
</dbReference>
<dbReference type="InterPro" id="IPR027417">
    <property type="entry name" value="P-loop_NTPase"/>
</dbReference>
<evidence type="ECO:0000256" key="9">
    <source>
        <dbReference type="ARBA" id="ARBA00023242"/>
    </source>
</evidence>
<evidence type="ECO:0000256" key="3">
    <source>
        <dbReference type="ARBA" id="ARBA00022737"/>
    </source>
</evidence>
<gene>
    <name evidence="14" type="ORF">GTA08_BOTSDO07088</name>
    <name evidence="13" type="ORF">GTA08_BOTSDO11283</name>
</gene>
<comment type="caution">
    <text evidence="14">The sequence shown here is derived from an EMBL/GenBank/DDBJ whole genome shotgun (WGS) entry which is preliminary data.</text>
</comment>
<evidence type="ECO:0000256" key="10">
    <source>
        <dbReference type="PROSITE-ProRule" id="PRU00042"/>
    </source>
</evidence>
<dbReference type="EMBL" id="WWBZ02000040">
    <property type="protein sequence ID" value="KAF4305799.1"/>
    <property type="molecule type" value="Genomic_DNA"/>
</dbReference>
<dbReference type="Pfam" id="PF24883">
    <property type="entry name" value="NPHP3_N"/>
    <property type="match status" value="1"/>
</dbReference>
<keyword evidence="8" id="KW-0804">Transcription</keyword>
<keyword evidence="2" id="KW-0479">Metal-binding</keyword>
<evidence type="ECO:0000313" key="15">
    <source>
        <dbReference type="Proteomes" id="UP000572817"/>
    </source>
</evidence>
<evidence type="ECO:0000256" key="1">
    <source>
        <dbReference type="ARBA" id="ARBA00004123"/>
    </source>
</evidence>
<evidence type="ECO:0000313" key="14">
    <source>
        <dbReference type="EMBL" id="KAF4305799.1"/>
    </source>
</evidence>
<dbReference type="GO" id="GO:0003677">
    <property type="term" value="F:DNA binding"/>
    <property type="evidence" value="ECO:0007669"/>
    <property type="project" value="UniProtKB-KW"/>
</dbReference>
<evidence type="ECO:0000256" key="2">
    <source>
        <dbReference type="ARBA" id="ARBA00022723"/>
    </source>
</evidence>
<sequence length="1117" mass="127975">MQSTQGTMSFPQDFHEALRKFKDTANLTPDEEAGFRFTTLEKLQEAMFAIQSRHASSRKLQYMQRLQVFVETMDQYGKVIEVFTNAADLVAFIWGPLKWVLQLTYYCQVTWNFSEAFNSLLDAYQEIGESMPQVLKYEQLLQDRPHMKMILALMYADLLEFHQEVIKCLKGKLWKQLFQATWRGLNAKIKGMIERMRRHARLLDSHATVAEIEETISFRAKAEAEMVEAKEREQLHRRTFVTNWLSAASSQAIQVSGEKARSICPRSGHWLLSDKRFVDWFHPKFCTTPLLWLSGIPGAGKTVLASLVVEEAQKMSDITVAFFYCRYEDPQRNNLLAVAKGVLSQLLAQSNSEELLLFMYDKATRSGETTLSSTKLVKEMLEIALGKCGTAYIIIDGLDECSREDRKDIAVFFRRPVESLPKSEAGRIRCLFVSQDDGSARKDMKSISKFKLTAEENKGDIRKFADFWQERIKEKFPELDLNEYKVAEQVTTGSQGMFLFAMLVTRHLHGQPTMKDLIAELQPDTFPKGVEEAYGRILKRMEETLSPAQFQVSKKLLGWIVCMKRPLKWYEIQGAVSIDIENEDFDPDGRLQDHPKDLCASLVEKRPDESLELVHATAKKYLINEGHIKPTEVENGLVSLCLAYLSFHFLKASAFDDNEDDEVVEVALLDGYYAFLDYAVVHWVSHLEDSDLKPEDQHRTGMLNDLLETFLDRHWLSSTTKVTVSSKVHGRLAPFKSQNFYDHLTQAFVFAKKQKGPSGKSQSDDDILDLHRVVAGMRVILERLALSSDQNGHTDQLTELYGPRWFKCPRMNCLFFDKGFMKPGERDEHIARHERAFICSFEGCPYADVGFPSSKDLERHLSGVHHLDINGEPEFPDTPKPQKKQEGHIPCPQCGEKFTRKYNMVSHAQKHSSTKNIKCSECDKAFYKSSDLQRHMKTHSGIKEYECRGPLKNGEFWGCGKKFARADKLTQHHQSETGRRCTQPLFDERTREEEEKKSQERERTLAEAAAKELERIKAEEEAALERARQEETEEARELARKYAEFMAHEWERMQEAEEARKKAQKEAAELRLSHTPVHIPAMVDPPSPPEGSTPLPPFSSLTKALSDSKSDASAPGE</sequence>
<dbReference type="PANTHER" id="PTHR10039">
    <property type="entry name" value="AMELOGENIN"/>
    <property type="match status" value="1"/>
</dbReference>
<feature type="region of interest" description="Disordered" evidence="11">
    <location>
        <begin position="969"/>
        <end position="1004"/>
    </location>
</feature>
<dbReference type="Pfam" id="PF00096">
    <property type="entry name" value="zf-C2H2"/>
    <property type="match status" value="2"/>
</dbReference>
<feature type="region of interest" description="Disordered" evidence="11">
    <location>
        <begin position="1074"/>
        <end position="1117"/>
    </location>
</feature>
<evidence type="ECO:0000259" key="12">
    <source>
        <dbReference type="PROSITE" id="PS50157"/>
    </source>
</evidence>
<feature type="domain" description="C2H2-type" evidence="12">
    <location>
        <begin position="889"/>
        <end position="916"/>
    </location>
</feature>
<dbReference type="SUPFAM" id="SSF52540">
    <property type="entry name" value="P-loop containing nucleoside triphosphate hydrolases"/>
    <property type="match status" value="1"/>
</dbReference>
<evidence type="ECO:0000313" key="13">
    <source>
        <dbReference type="EMBL" id="KAF4300774.1"/>
    </source>
</evidence>
<protein>
    <recommendedName>
        <fullName evidence="12">C2H2-type domain-containing protein</fullName>
    </recommendedName>
</protein>
<feature type="compositionally biased region" description="Basic and acidic residues" evidence="11">
    <location>
        <begin position="969"/>
        <end position="979"/>
    </location>
</feature>
<proteinExistence type="predicted"/>
<dbReference type="OrthoDB" id="21416at2759"/>
<dbReference type="Proteomes" id="UP000572817">
    <property type="component" value="Unassembled WGS sequence"/>
</dbReference>
<dbReference type="Pfam" id="PF24809">
    <property type="entry name" value="DUF7708"/>
    <property type="match status" value="1"/>
</dbReference>
<dbReference type="PROSITE" id="PS00028">
    <property type="entry name" value="ZINC_FINGER_C2H2_1"/>
    <property type="match status" value="2"/>
</dbReference>
<feature type="compositionally biased region" description="Low complexity" evidence="11">
    <location>
        <begin position="1103"/>
        <end position="1117"/>
    </location>
</feature>
<dbReference type="FunFam" id="3.30.160.60:FF:001228">
    <property type="entry name" value="Zinc finger protein 236"/>
    <property type="match status" value="1"/>
</dbReference>
<keyword evidence="15" id="KW-1185">Reference proteome</keyword>
<evidence type="ECO:0000256" key="8">
    <source>
        <dbReference type="ARBA" id="ARBA00023163"/>
    </source>
</evidence>
<dbReference type="SUPFAM" id="SSF57667">
    <property type="entry name" value="beta-beta-alpha zinc fingers"/>
    <property type="match status" value="2"/>
</dbReference>
<dbReference type="InterPro" id="IPR054471">
    <property type="entry name" value="GPIID_WHD"/>
</dbReference>
<dbReference type="AlphaFoldDB" id="A0A8H4N053"/>
<dbReference type="Gene3D" id="3.40.50.300">
    <property type="entry name" value="P-loop containing nucleotide triphosphate hydrolases"/>
    <property type="match status" value="1"/>
</dbReference>
<feature type="domain" description="C2H2-type" evidence="12">
    <location>
        <begin position="945"/>
        <end position="981"/>
    </location>
</feature>
<evidence type="ECO:0000256" key="11">
    <source>
        <dbReference type="SAM" id="MobiDB-lite"/>
    </source>
</evidence>
<keyword evidence="5" id="KW-0862">Zinc</keyword>
<dbReference type="InterPro" id="IPR056884">
    <property type="entry name" value="NPHP3-like_N"/>
</dbReference>
<feature type="compositionally biased region" description="Basic and acidic residues" evidence="11">
    <location>
        <begin position="986"/>
        <end position="1004"/>
    </location>
</feature>
<dbReference type="Pfam" id="PF22939">
    <property type="entry name" value="WHD_GPIID"/>
    <property type="match status" value="1"/>
</dbReference>
<feature type="compositionally biased region" description="Pro residues" evidence="11">
    <location>
        <begin position="1083"/>
        <end position="1097"/>
    </location>
</feature>
<evidence type="ECO:0000256" key="7">
    <source>
        <dbReference type="ARBA" id="ARBA00023125"/>
    </source>
</evidence>
<dbReference type="InterPro" id="IPR036236">
    <property type="entry name" value="Znf_C2H2_sf"/>
</dbReference>
<name>A0A8H4N053_9PEZI</name>
<reference evidence="14 15" key="1">
    <citation type="submission" date="2020-04" db="EMBL/GenBank/DDBJ databases">
        <title>Genome Assembly and Annotation of Botryosphaeria dothidea sdau 11-99, a Latent Pathogen of Apple Fruit Ring Rot in China.</title>
        <authorList>
            <person name="Yu C."/>
            <person name="Diao Y."/>
            <person name="Lu Q."/>
            <person name="Zhao J."/>
            <person name="Cui S."/>
            <person name="Peng C."/>
            <person name="He B."/>
            <person name="Liu H."/>
        </authorList>
    </citation>
    <scope>NUCLEOTIDE SEQUENCE [LARGE SCALE GENOMIC DNA]</scope>
    <source>
        <strain evidence="14">Sdau11-99</strain>
        <strain evidence="15">sdau11-99</strain>
    </source>
</reference>
<evidence type="ECO:0000256" key="5">
    <source>
        <dbReference type="ARBA" id="ARBA00022833"/>
    </source>
</evidence>
<dbReference type="InterPro" id="IPR013087">
    <property type="entry name" value="Znf_C2H2_type"/>
</dbReference>
<comment type="subcellular location">
    <subcellularLocation>
        <location evidence="1">Nucleus</location>
    </subcellularLocation>
</comment>
<keyword evidence="9" id="KW-0539">Nucleus</keyword>
<dbReference type="PROSITE" id="PS50157">
    <property type="entry name" value="ZINC_FINGER_C2H2_2"/>
    <property type="match status" value="3"/>
</dbReference>
<evidence type="ECO:0000256" key="4">
    <source>
        <dbReference type="ARBA" id="ARBA00022771"/>
    </source>
</evidence>
<feature type="domain" description="C2H2-type" evidence="12">
    <location>
        <begin position="917"/>
        <end position="944"/>
    </location>
</feature>
<accession>A0A8H4N053</accession>